<dbReference type="PANTHER" id="PTHR46811:SF1">
    <property type="entry name" value="COILED-COIL-HELIX-COILED-COIL-HELIX DOMAIN-CONTAINING PROTEIN 7"/>
    <property type="match status" value="1"/>
</dbReference>
<dbReference type="InterPro" id="IPR009069">
    <property type="entry name" value="Cys_alpha_HP_mot_SF"/>
</dbReference>
<dbReference type="GO" id="GO:0033108">
    <property type="term" value="P:mitochondrial respiratory chain complex assembly"/>
    <property type="evidence" value="ECO:0007669"/>
    <property type="project" value="TreeGrafter"/>
</dbReference>
<dbReference type="EMBL" id="JAVHNR010000002">
    <property type="protein sequence ID" value="KAK6350841.1"/>
    <property type="molecule type" value="Genomic_DNA"/>
</dbReference>
<feature type="compositionally biased region" description="Low complexity" evidence="5">
    <location>
        <begin position="93"/>
        <end position="114"/>
    </location>
</feature>
<comment type="caution">
    <text evidence="6">The sequence shown here is derived from an EMBL/GenBank/DDBJ whole genome shotgun (WGS) entry which is preliminary data.</text>
</comment>
<evidence type="ECO:0000313" key="6">
    <source>
        <dbReference type="EMBL" id="KAK6350841.1"/>
    </source>
</evidence>
<dbReference type="SUPFAM" id="SSF47072">
    <property type="entry name" value="Cysteine alpha-hairpin motif"/>
    <property type="match status" value="1"/>
</dbReference>
<evidence type="ECO:0000256" key="4">
    <source>
        <dbReference type="ARBA" id="ARBA00023157"/>
    </source>
</evidence>
<dbReference type="Gene3D" id="1.10.287.1130">
    <property type="entry name" value="CytochromE C oxidase copper chaperone"/>
    <property type="match status" value="1"/>
</dbReference>
<protein>
    <submittedName>
        <fullName evidence="6">Uncharacterized protein</fullName>
    </submittedName>
</protein>
<evidence type="ECO:0000313" key="7">
    <source>
        <dbReference type="Proteomes" id="UP001313282"/>
    </source>
</evidence>
<keyword evidence="7" id="KW-1185">Reference proteome</keyword>
<evidence type="ECO:0000256" key="3">
    <source>
        <dbReference type="ARBA" id="ARBA00023128"/>
    </source>
</evidence>
<dbReference type="AlphaFoldDB" id="A0AAN8NZ37"/>
<reference evidence="6 7" key="1">
    <citation type="submission" date="2019-10" db="EMBL/GenBank/DDBJ databases">
        <authorList>
            <person name="Palmer J.M."/>
        </authorList>
    </citation>
    <scope>NUCLEOTIDE SEQUENCE [LARGE SCALE GENOMIC DNA]</scope>
    <source>
        <strain evidence="6 7">TWF718</strain>
    </source>
</reference>
<evidence type="ECO:0000256" key="5">
    <source>
        <dbReference type="SAM" id="MobiDB-lite"/>
    </source>
</evidence>
<dbReference type="GO" id="GO:0005758">
    <property type="term" value="C:mitochondrial intermembrane space"/>
    <property type="evidence" value="ECO:0007669"/>
    <property type="project" value="UniProtKB-SubCell"/>
</dbReference>
<feature type="region of interest" description="Disordered" evidence="5">
    <location>
        <begin position="86"/>
        <end position="114"/>
    </location>
</feature>
<comment type="subcellular location">
    <subcellularLocation>
        <location evidence="2">Mitochondrion intermembrane space</location>
    </subcellularLocation>
</comment>
<keyword evidence="3" id="KW-0496">Mitochondrion</keyword>
<feature type="region of interest" description="Disordered" evidence="5">
    <location>
        <begin position="1"/>
        <end position="25"/>
    </location>
</feature>
<dbReference type="PROSITE" id="PS51808">
    <property type="entry name" value="CHCH"/>
    <property type="match status" value="1"/>
</dbReference>
<evidence type="ECO:0000256" key="2">
    <source>
        <dbReference type="ARBA" id="ARBA00004569"/>
    </source>
</evidence>
<proteinExistence type="predicted"/>
<evidence type="ECO:0000256" key="1">
    <source>
        <dbReference type="ARBA" id="ARBA00003875"/>
    </source>
</evidence>
<name>A0AAN8NZ37_9PEZI</name>
<dbReference type="Proteomes" id="UP001313282">
    <property type="component" value="Unassembled WGS sequence"/>
</dbReference>
<keyword evidence="4" id="KW-1015">Disulfide bond</keyword>
<gene>
    <name evidence="6" type="ORF">TWF718_004024</name>
</gene>
<comment type="function">
    <text evidence="1">Required for the assembly of cytochrome c oxidase.</text>
</comment>
<sequence>MPEIQYRENPTDEDTKRQFDSKETSKFYDPCQDAANRSLKCLRRNMGDRDMCTDYFQAYRDCKKKWIEERKTERWKKAIGSLGFTIGGEDSESSSSASPSPPAASGGSATGAEK</sequence>
<organism evidence="6 7">
    <name type="scientific">Orbilia javanica</name>
    <dbReference type="NCBI Taxonomy" id="47235"/>
    <lineage>
        <taxon>Eukaryota</taxon>
        <taxon>Fungi</taxon>
        <taxon>Dikarya</taxon>
        <taxon>Ascomycota</taxon>
        <taxon>Pezizomycotina</taxon>
        <taxon>Orbiliomycetes</taxon>
        <taxon>Orbiliales</taxon>
        <taxon>Orbiliaceae</taxon>
        <taxon>Orbilia</taxon>
    </lineage>
</organism>
<accession>A0AAN8NZ37</accession>
<dbReference type="PANTHER" id="PTHR46811">
    <property type="entry name" value="COILED-COIL-HELIX-COILED-COIL-HELIX DOMAIN-CONTAINING PROTEIN 7"/>
    <property type="match status" value="1"/>
</dbReference>
<dbReference type="InterPro" id="IPR051040">
    <property type="entry name" value="COX23"/>
</dbReference>